<comment type="caution">
    <text evidence="1">The sequence shown here is derived from an EMBL/GenBank/DDBJ whole genome shotgun (WGS) entry which is preliminary data.</text>
</comment>
<evidence type="ECO:0000313" key="2">
    <source>
        <dbReference type="Proteomes" id="UP001489004"/>
    </source>
</evidence>
<protein>
    <submittedName>
        <fullName evidence="1">Uncharacterized protein</fullName>
    </submittedName>
</protein>
<dbReference type="PANTHER" id="PTHR33129">
    <property type="entry name" value="PROTEIN KINASE DOMAIN-CONTAINING PROTEIN-RELATED"/>
    <property type="match status" value="1"/>
</dbReference>
<dbReference type="Proteomes" id="UP001489004">
    <property type="component" value="Unassembled WGS sequence"/>
</dbReference>
<accession>A0AAW1R541</accession>
<evidence type="ECO:0000313" key="1">
    <source>
        <dbReference type="EMBL" id="KAK9828877.1"/>
    </source>
</evidence>
<dbReference type="PANTHER" id="PTHR33129:SF1">
    <property type="entry name" value="ATP-BINDING PROTEIN"/>
    <property type="match status" value="1"/>
</dbReference>
<gene>
    <name evidence="1" type="ORF">WJX72_002520</name>
</gene>
<proteinExistence type="predicted"/>
<dbReference type="InterPro" id="IPR052980">
    <property type="entry name" value="Crinkler_effector"/>
</dbReference>
<name>A0AAW1R541_9CHLO</name>
<dbReference type="AlphaFoldDB" id="A0AAW1R541"/>
<dbReference type="EMBL" id="JALJOR010000001">
    <property type="protein sequence ID" value="KAK9828877.1"/>
    <property type="molecule type" value="Genomic_DNA"/>
</dbReference>
<organism evidence="1 2">
    <name type="scientific">[Myrmecia] bisecta</name>
    <dbReference type="NCBI Taxonomy" id="41462"/>
    <lineage>
        <taxon>Eukaryota</taxon>
        <taxon>Viridiplantae</taxon>
        <taxon>Chlorophyta</taxon>
        <taxon>core chlorophytes</taxon>
        <taxon>Trebouxiophyceae</taxon>
        <taxon>Trebouxiales</taxon>
        <taxon>Trebouxiaceae</taxon>
        <taxon>Myrmecia</taxon>
    </lineage>
</organism>
<reference evidence="1 2" key="1">
    <citation type="journal article" date="2024" name="Nat. Commun.">
        <title>Phylogenomics reveals the evolutionary origins of lichenization in chlorophyte algae.</title>
        <authorList>
            <person name="Puginier C."/>
            <person name="Libourel C."/>
            <person name="Otte J."/>
            <person name="Skaloud P."/>
            <person name="Haon M."/>
            <person name="Grisel S."/>
            <person name="Petersen M."/>
            <person name="Berrin J.G."/>
            <person name="Delaux P.M."/>
            <person name="Dal Grande F."/>
            <person name="Keller J."/>
        </authorList>
    </citation>
    <scope>NUCLEOTIDE SEQUENCE [LARGE SCALE GENOMIC DNA]</scope>
    <source>
        <strain evidence="1 2">SAG 2043</strain>
    </source>
</reference>
<keyword evidence="2" id="KW-1185">Reference proteome</keyword>
<sequence length="315" mass="35613">MSARLPRALVKFVAKIHTFDTSKPIEGEVSLLDGTFSCPLYVRKVFPILWDAVQSSSNAGIVLFGEPGIGKSCWLLWVLIKLVQEGQAVIWQTRRKQHTLYYFKGSTVRLLTIDKAIKLLGQSTVYYLVDGSCPLDDPSILPIKAVAVHTPDYREFKPLLVQQNIDPRTGENMWSYGAWYMPGMDKLEKSNMARYYGMAATEALRRHEVYGGNARLVFDFAQSDRDFHRRDGALSSLTWDTIVTARGCIDSMDDVRGTLFTIRVPEWEAGNFIDTAVEFSSEHMRKAVFQAARGIFDEHQLSCLKKGLFIPSKVT</sequence>